<comment type="caution">
    <text evidence="1">The sequence shown here is derived from an EMBL/GenBank/DDBJ whole genome shotgun (WGS) entry which is preliminary data.</text>
</comment>
<protein>
    <submittedName>
        <fullName evidence="1">Uncharacterized protein</fullName>
    </submittedName>
</protein>
<dbReference type="EMBL" id="BSUN01000001">
    <property type="protein sequence ID" value="GMA36396.1"/>
    <property type="molecule type" value="Genomic_DNA"/>
</dbReference>
<evidence type="ECO:0000313" key="1">
    <source>
        <dbReference type="EMBL" id="GMA36396.1"/>
    </source>
</evidence>
<gene>
    <name evidence="1" type="ORF">GCM10025876_26000</name>
</gene>
<sequence>MRANDRSGPMTAMVPAPSATAKVTGTAYGIRWIHGAAIRHAKRDNRYQVVHAGTSNCGGWRSPTVRESTTEWSTWNTAYGNRSRVAILAGDQCDALRVRYPERNTNAGMWNMYSHCSNVSAMGPESGAIACPQTTSTMRSPTAVSIERSRVRGRLATSGRAEASVFTISSLCVASS</sequence>
<evidence type="ECO:0000313" key="2">
    <source>
        <dbReference type="Proteomes" id="UP001157125"/>
    </source>
</evidence>
<accession>A0ABQ6IG38</accession>
<dbReference type="Proteomes" id="UP001157125">
    <property type="component" value="Unassembled WGS sequence"/>
</dbReference>
<proteinExistence type="predicted"/>
<name>A0ABQ6IG38_9MICO</name>
<keyword evidence="2" id="KW-1185">Reference proteome</keyword>
<reference evidence="2" key="1">
    <citation type="journal article" date="2019" name="Int. J. Syst. Evol. Microbiol.">
        <title>The Global Catalogue of Microorganisms (GCM) 10K type strain sequencing project: providing services to taxonomists for standard genome sequencing and annotation.</title>
        <authorList>
            <consortium name="The Broad Institute Genomics Platform"/>
            <consortium name="The Broad Institute Genome Sequencing Center for Infectious Disease"/>
            <person name="Wu L."/>
            <person name="Ma J."/>
        </authorList>
    </citation>
    <scope>NUCLEOTIDE SEQUENCE [LARGE SCALE GENOMIC DNA]</scope>
    <source>
        <strain evidence="2">NBRC 112299</strain>
    </source>
</reference>
<organism evidence="1 2">
    <name type="scientific">Demequina litorisediminis</name>
    <dbReference type="NCBI Taxonomy" id="1849022"/>
    <lineage>
        <taxon>Bacteria</taxon>
        <taxon>Bacillati</taxon>
        <taxon>Actinomycetota</taxon>
        <taxon>Actinomycetes</taxon>
        <taxon>Micrococcales</taxon>
        <taxon>Demequinaceae</taxon>
        <taxon>Demequina</taxon>
    </lineage>
</organism>